<dbReference type="GO" id="GO:0005886">
    <property type="term" value="C:plasma membrane"/>
    <property type="evidence" value="ECO:0007669"/>
    <property type="project" value="TreeGrafter"/>
</dbReference>
<feature type="transmembrane region" description="Helical" evidence="9">
    <location>
        <begin position="2744"/>
        <end position="2763"/>
    </location>
</feature>
<feature type="transmembrane region" description="Helical" evidence="9">
    <location>
        <begin position="1630"/>
        <end position="1653"/>
    </location>
</feature>
<comment type="subcellular location">
    <subcellularLocation>
        <location evidence="1">Membrane</location>
        <topology evidence="1">Multi-pass membrane protein</topology>
    </subcellularLocation>
</comment>
<reference evidence="11" key="2">
    <citation type="submission" date="2020-05" db="UniProtKB">
        <authorList>
            <consortium name="EnsemblMetazoa"/>
        </authorList>
    </citation>
    <scope>IDENTIFICATION</scope>
    <source>
        <strain evidence="11">MINIMUS1</strain>
    </source>
</reference>
<dbReference type="SUPFAM" id="SSF52540">
    <property type="entry name" value="P-loop containing nucleoside triphosphate hydrolases"/>
    <property type="match status" value="6"/>
</dbReference>
<evidence type="ECO:0000256" key="3">
    <source>
        <dbReference type="ARBA" id="ARBA00022448"/>
    </source>
</evidence>
<evidence type="ECO:0000256" key="9">
    <source>
        <dbReference type="SAM" id="Phobius"/>
    </source>
</evidence>
<dbReference type="PROSITE" id="PS50893">
    <property type="entry name" value="ABC_TRANSPORTER_2"/>
    <property type="match status" value="6"/>
</dbReference>
<dbReference type="PROSITE" id="PS00211">
    <property type="entry name" value="ABC_TRANSPORTER_1"/>
    <property type="match status" value="6"/>
</dbReference>
<evidence type="ECO:0000256" key="7">
    <source>
        <dbReference type="ARBA" id="ARBA00022989"/>
    </source>
</evidence>
<feature type="transmembrane region" description="Helical" evidence="9">
    <location>
        <begin position="1743"/>
        <end position="1762"/>
    </location>
</feature>
<protein>
    <recommendedName>
        <fullName evidence="10">ABC transporter domain-containing protein</fullName>
    </recommendedName>
</protein>
<feature type="transmembrane region" description="Helical" evidence="9">
    <location>
        <begin position="559"/>
        <end position="581"/>
    </location>
</feature>
<feature type="transmembrane region" description="Helical" evidence="9">
    <location>
        <begin position="504"/>
        <end position="526"/>
    </location>
</feature>
<keyword evidence="3" id="KW-0813">Transport</keyword>
<feature type="domain" description="ABC transporter" evidence="10">
    <location>
        <begin position="2878"/>
        <end position="3115"/>
    </location>
</feature>
<comment type="similarity">
    <text evidence="2">Belongs to the ABC transporter superfamily. ABCG family. Eye pigment precursor importer (TC 3.A.1.204) subfamily.</text>
</comment>
<organism evidence="11 12">
    <name type="scientific">Anopheles minimus</name>
    <dbReference type="NCBI Taxonomy" id="112268"/>
    <lineage>
        <taxon>Eukaryota</taxon>
        <taxon>Metazoa</taxon>
        <taxon>Ecdysozoa</taxon>
        <taxon>Arthropoda</taxon>
        <taxon>Hexapoda</taxon>
        <taxon>Insecta</taxon>
        <taxon>Pterygota</taxon>
        <taxon>Neoptera</taxon>
        <taxon>Endopterygota</taxon>
        <taxon>Diptera</taxon>
        <taxon>Nematocera</taxon>
        <taxon>Culicoidea</taxon>
        <taxon>Culicidae</taxon>
        <taxon>Anophelinae</taxon>
        <taxon>Anopheles</taxon>
    </lineage>
</organism>
<feature type="transmembrane region" description="Helical" evidence="9">
    <location>
        <begin position="370"/>
        <end position="390"/>
    </location>
</feature>
<feature type="transmembrane region" description="Helical" evidence="9">
    <location>
        <begin position="2824"/>
        <end position="2844"/>
    </location>
</feature>
<keyword evidence="6" id="KW-0067">ATP-binding</keyword>
<feature type="transmembrane region" description="Helical" evidence="9">
    <location>
        <begin position="2165"/>
        <end position="2190"/>
    </location>
</feature>
<feature type="transmembrane region" description="Helical" evidence="9">
    <location>
        <begin position="1076"/>
        <end position="1095"/>
    </location>
</feature>
<feature type="transmembrane region" description="Helical" evidence="9">
    <location>
        <begin position="2094"/>
        <end position="2112"/>
    </location>
</feature>
<feature type="transmembrane region" description="Helical" evidence="9">
    <location>
        <begin position="3312"/>
        <end position="3336"/>
    </location>
</feature>
<dbReference type="Pfam" id="PF00005">
    <property type="entry name" value="ABC_tran"/>
    <property type="match status" value="6"/>
</dbReference>
<feature type="domain" description="ABC transporter" evidence="10">
    <location>
        <begin position="2294"/>
        <end position="2515"/>
    </location>
</feature>
<dbReference type="Pfam" id="PF01061">
    <property type="entry name" value="ABC2_membrane"/>
    <property type="match status" value="6"/>
</dbReference>
<evidence type="ECO:0000256" key="5">
    <source>
        <dbReference type="ARBA" id="ARBA00022741"/>
    </source>
</evidence>
<feature type="domain" description="ABC transporter" evidence="10">
    <location>
        <begin position="1"/>
        <end position="203"/>
    </location>
</feature>
<evidence type="ECO:0000256" key="1">
    <source>
        <dbReference type="ARBA" id="ARBA00004141"/>
    </source>
</evidence>
<dbReference type="FunFam" id="3.40.50.300:FF:002217">
    <property type="entry name" value="ATP-binding cassette sub-family G member 1"/>
    <property type="match status" value="1"/>
</dbReference>
<sequence>MGPSGAGKSTLLDILAGFTEGGFTGEILVNRQVRDLKRFRRLSAYIMQDHDLQPHLTVLEAMHFSANLKIGAELSPASKKIRMNEILRAIGLYEAKKTRTGRLSGGQKKRLAIALEIVNNPPVMFFDEPTSGLDSSTSTQCVALLKQLAREGRTIICTIHQPSALLFNMFDHLYAVAEGECIYTGGTGNIVSFLKELDIVCPEHYNPSDYLLEIATHDYGRLNDNLVEKMMNGQSNFYRNPEPYSTSFESKLVPIKESSPEGPMVLLEMPLFPENDSNQRPVSPVLAKPKKLAKKLSFNPERWCGRDEIYTTSFCRQFSLLLLRTFLILSRDRSLMTMRFAIHCFIAPLIGMLYFGIGNQAAQIFNNYNYVFFSIMFLMFTAFSSMTMAFPLELPIITREHFNRWYSLRAYYIAMTIADIPIQLLCTVTYILITYYMTGQPPEAFRVGLFTLICLMVAWVAQGLGLLVASLFDVKNGAIFGPFFICPFLIFSGFFIHLTDAHPVMHWLFHISFLKYALQGAAMAIFGYDRARMDCDETYCHFVLPKKFLKEVDMLEADFVEAVIALSVIFFVFRVSAFYVMQYLALNVEDAILGQKLTLTFRHICYRRKDLNGGRPKDIIKNVSGNFQPGRLVAILGPSGAGKSSLLGILSGLRQTGFIGTIEVNGHMLDRRKYRQQCVYIQQDFNLTDHLTVLETMNYAAELKMSNKSEMVRKKKVNDILHILGLDKGMRTLVKKLSGGEKKRLSIGIEMVSNPPIILLDEPTSGLDTVSAMELMSYVKTVASEGRTVVCVIHQPSSSLFQLFDDLYLLSAGMCIYNGPLDAMVGTFADTGFHCPKFYNRADFALEVASKPLRELEQLVQRCSKLTNDRKHSRQKNNSKDDGLDVLPSEEDIVAEHTKTTSHGRYQKSQWKQFYVLLHATTYWFYFIRSSQFFAQLRVIAHILVGVLLGAVFYNSGQDGFLVMVNGACLFFFQLFIFFGNSMPCVITFPLETKVFIRERLNNWYSLEAYYLSKIVADLPLQIICPSLFLVIAYYLTGQPLEWERFGKLCLILLLLGIFAQTVGLLSGAAFDIQMATFFVPCFSIPSLLFSGFFVKSYEMNEYLSYISYTSFFRYSLQGSLQAIYGGNRTAFPCSKDICYYNKPSKFLKFMDTREDGFWENVYVLLGFIACCIVRHAVTMASSEEIELKRMSTPLQDFVPSTIRFRNVVYRTNEKEILSNISGRFQHGRLVALMGPSGAGKSSLLNVLSGAQMFGMIGSVTINGEPVEENDPRSVYVEQECPLLMFLTVQETMQFAVDMKMPQRSLQSVKQAKIDDILQMVGLDDGRSTVVRNLSGGEQRRLAVAVELITNPPIMLLDEPTSGLDSVSSTQVISHLKSLAMSGRTIVCTIHQPASSLFQLFDDVYLLRQGRCLYTGPVENMLVRFARVGLRCPEYYNPADFALESISANEPDAHRLLCQLVDEDMREINAGAPSSPTTLAAQLAPGRSMARYQTACYYQLYTLLKRSVLSSARDEFFLKIRLGMHLALGLVFGAVHYDAGSEAAKVLANVGCFFQLFAFVYFTNAVSVVNYADEVNVAIKEIANNWYSREAYFLAKLIHDLPLQLFCPSFLLAIVYYLTGQPMEWMRFGMLLGVFAVGGVIGQSLGLIGGICFDVKMQNFFVANACIVPILFSGFFVNAGDMISILRPLSTVSFFRYQFHSAMQALYGYDRDNIPCGQVYCYYKKPTTILEQFDIDAHGYGTSITKALVLVLIMQIIIYVGFMDGHNKQLLSNVSGTFRSGRLTGILGPSGAGKSTLLNILSGFKTNNVSGNILSNGTPIDRRKYRREVSYTPQDVCLLGNITVTESLEFAADLKLSHDITMVQKSSMVVDVLKLLGLSKCANNPVATISGGEKKRLSIGLELISNPKIMFFDEPTSGLDIIAAMQVVAHLKDLASSGRCVICVIHQPSSSILQMFDDLYVLSEGHCLYRGPLNELVDTFKGCGFECPNYYNRADFALEIASLKHEGNLLQLRERAKMSVVAEKAVPNEGANCGEEDTMLKPAVDGDSLNSTGDSSTSSADRQYPISEWGQFVTLTRRTMLCTFRDLQLTKMRLLAHLFVGLLIAVVFYNVGNDGSKVLSNASCLFFFLIFVFFANSMPLVMTFPLETSVFVRERMNNWYSLKAYYFSKLVADFPFLILGPSVFLAAAYYLTSQPMELDRIVMLWSICIFTSWIAQMTGLLAGSVLPLELSVFCVPCSVIPMLIFCGFFVRFREMFDFLIPFTYVAYFRYSFEGAMQAIYGFDRANLPCSGDFCYFSKVPKFLESFDMLENTFVMDVCGLLGWIFVLHVGLTHGVSGKILINNETVDCQKYRQLVAYTEQDVPLLQNLTVRETLHYVADLKLSKNVSYIHKTKIVNDIVALLGLQKCSHSQTRTLSGGERKRLSIGLELVSNPKIMFFDEPTSGLDSVASYQVISYMRDLARQGRCVATVVHQPSSELLELFDDVYIVVDGRCMYQGSLDDLIPTLEEVGFSCPPYYNRADFVLKIASQRTDDMDSVEKLIARADTAINGYLENDTTNMQECNNLLTESKATSQYPIAWWRQFVVLVRRTALCTIRNITLTRFRLLGHLLFGLTIGSVFYNVGNDGAKVLSNVSCLILFLMFIVFANAMTVVLTFPLEMAVFVREHKSNYYPVSAYYFSKLVADFPLMLAGVSCFQLIVYYLTGQPNETERVVLFWGICVLFGWLAQMYGMVAGSMFPLDVSPFVVPASVIPAVMFSGFFIRYNELLAVFKPLTYVSYFRYGFEGLAQATYGLNRTQLACSEMFCYYRKTSKVMEMLQMEQDRYWYDVVGLTVWIVVLHILLYVSLKHAIVVPYSVNMNVDKNSVEITIPLMQSGTNLHFQNITYQVHQRNEQKQLLKNMSGTFKSGRLSAILGPSGAGKSTLLNVLSGFKTQGVSGNIIVNNEIIDRQRYRQLVAYTAQDVTLLPNITLRENLHYAADLKLSRTVSLPHKVKIVNDVIALLGLQKCAHNQSQLLSGGEKKRLSIGLELVSNPKIMFFDEPTSGLDSVSSYQVISYMKDLARQGRCVISVIHQPSSELLELFDDVYVMVDGRCMYQGSLDDLIPTFAEAGFNCPPYYNRADFVLKIASQYDTKCPEVEKLIVKSEKSINAAMHIGGQREFDSSEFLVEGGGPQYAISWWNQFTTLTRRTTLGTVRNPSLMGLRFLGHVLFGLTIGIVFYNVGDDASKVLSNISLLIAFLMFIIFANAMTVILTYPLEMAVFVREHKSNYYSVSAYYFSKLVADFPWMLSGVTAFQLLMYYLSGQLNETDRIIMFWGICALFGWLSQVYGLIAGCLFPIEVSPFIVPASIIPALLFSGFFIRYNELFDTLKPLTLISYFRYGFEGLVQATYGHNRTELACEEIFCYYRKTSKILEALHMEPDRYWMDVLGLAIWIVGLHIVLYLSLRLRLRWNR</sequence>
<feature type="transmembrane region" description="Helical" evidence="9">
    <location>
        <begin position="2118"/>
        <end position="2144"/>
    </location>
</feature>
<dbReference type="NCBIfam" id="NF010167">
    <property type="entry name" value="PRK13648.1"/>
    <property type="match status" value="6"/>
</dbReference>
<dbReference type="InterPro" id="IPR050352">
    <property type="entry name" value="ABCG_transporters"/>
</dbReference>
<feature type="transmembrane region" description="Helical" evidence="9">
    <location>
        <begin position="2629"/>
        <end position="2655"/>
    </location>
</feature>
<feature type="transmembrane region" description="Helical" evidence="9">
    <location>
        <begin position="3234"/>
        <end position="3256"/>
    </location>
</feature>
<evidence type="ECO:0000313" key="12">
    <source>
        <dbReference type="Proteomes" id="UP000075920"/>
    </source>
</evidence>
<keyword evidence="7 9" id="KW-1133">Transmembrane helix</keyword>
<evidence type="ECO:0000259" key="10">
    <source>
        <dbReference type="PROSITE" id="PS50893"/>
    </source>
</evidence>
<dbReference type="VEuPathDB" id="VectorBase:AMIN001846"/>
<dbReference type="InterPro" id="IPR027417">
    <property type="entry name" value="P-loop_NTPase"/>
</dbReference>
<evidence type="ECO:0000256" key="8">
    <source>
        <dbReference type="ARBA" id="ARBA00023136"/>
    </source>
</evidence>
<keyword evidence="4 9" id="KW-0812">Transmembrane</keyword>
<reference evidence="12" key="1">
    <citation type="submission" date="2013-03" db="EMBL/GenBank/DDBJ databases">
        <title>The Genome Sequence of Anopheles minimus MINIMUS1.</title>
        <authorList>
            <consortium name="The Broad Institute Genomics Platform"/>
            <person name="Neafsey D.E."/>
            <person name="Walton C."/>
            <person name="Walker B."/>
            <person name="Young S.K."/>
            <person name="Zeng Q."/>
            <person name="Gargeya S."/>
            <person name="Fitzgerald M."/>
            <person name="Haas B."/>
            <person name="Abouelleil A."/>
            <person name="Allen A.W."/>
            <person name="Alvarado L."/>
            <person name="Arachchi H.M."/>
            <person name="Berlin A.M."/>
            <person name="Chapman S.B."/>
            <person name="Gainer-Dewar J."/>
            <person name="Goldberg J."/>
            <person name="Griggs A."/>
            <person name="Gujja S."/>
            <person name="Hansen M."/>
            <person name="Howarth C."/>
            <person name="Imamovic A."/>
            <person name="Ireland A."/>
            <person name="Larimer J."/>
            <person name="McCowan C."/>
            <person name="Murphy C."/>
            <person name="Pearson M."/>
            <person name="Poon T.W."/>
            <person name="Priest M."/>
            <person name="Roberts A."/>
            <person name="Saif S."/>
            <person name="Shea T."/>
            <person name="Sisk P."/>
            <person name="Sykes S."/>
            <person name="Wortman J."/>
            <person name="Nusbaum C."/>
            <person name="Birren B."/>
        </authorList>
    </citation>
    <scope>NUCLEOTIDE SEQUENCE [LARGE SCALE GENOMIC DNA]</scope>
    <source>
        <strain evidence="12">MINIMUS1</strain>
    </source>
</reference>
<feature type="transmembrane region" description="Helical" evidence="9">
    <location>
        <begin position="933"/>
        <end position="954"/>
    </location>
</feature>
<feature type="transmembrane region" description="Helical" evidence="9">
    <location>
        <begin position="3423"/>
        <end position="3445"/>
    </location>
</feature>
<dbReference type="Pfam" id="PF19055">
    <property type="entry name" value="ABC2_membrane_7"/>
    <property type="match status" value="3"/>
</dbReference>
<feature type="transmembrane region" description="Helical" evidence="9">
    <location>
        <begin position="411"/>
        <end position="437"/>
    </location>
</feature>
<feature type="transmembrane region" description="Helical" evidence="9">
    <location>
        <begin position="1019"/>
        <end position="1037"/>
    </location>
</feature>
<dbReference type="InterPro" id="IPR017871">
    <property type="entry name" value="ABC_transporter-like_CS"/>
</dbReference>
<dbReference type="GO" id="GO:0016887">
    <property type="term" value="F:ATP hydrolysis activity"/>
    <property type="evidence" value="ECO:0007669"/>
    <property type="project" value="InterPro"/>
</dbReference>
<dbReference type="PANTHER" id="PTHR48041">
    <property type="entry name" value="ABC TRANSPORTER G FAMILY MEMBER 28"/>
    <property type="match status" value="1"/>
</dbReference>
<dbReference type="SMART" id="SM00382">
    <property type="entry name" value="AAA"/>
    <property type="match status" value="5"/>
</dbReference>
<feature type="transmembrane region" description="Helical" evidence="9">
    <location>
        <begin position="2676"/>
        <end position="2701"/>
    </location>
</feature>
<proteinExistence type="inferred from homology"/>
<evidence type="ECO:0000256" key="4">
    <source>
        <dbReference type="ARBA" id="ARBA00022692"/>
    </source>
</evidence>
<feature type="transmembrane region" description="Helical" evidence="9">
    <location>
        <begin position="1049"/>
        <end position="1070"/>
    </location>
</feature>
<dbReference type="STRING" id="112268.A0A182VUV2"/>
<keyword evidence="8 9" id="KW-0472">Membrane</keyword>
<feature type="domain" description="ABC transporter" evidence="10">
    <location>
        <begin position="1752"/>
        <end position="1989"/>
    </location>
</feature>
<dbReference type="GO" id="GO:0005524">
    <property type="term" value="F:ATP binding"/>
    <property type="evidence" value="ECO:0007669"/>
    <property type="project" value="UniProtKB-KW"/>
</dbReference>
<dbReference type="InterPro" id="IPR003593">
    <property type="entry name" value="AAA+_ATPase"/>
</dbReference>
<feature type="transmembrane region" description="Helical" evidence="9">
    <location>
        <begin position="2605"/>
        <end position="2623"/>
    </location>
</feature>
<dbReference type="PANTHER" id="PTHR48041:SF118">
    <property type="entry name" value="ATP-BINDING CASSETTE TRANSPORTER (ABC TRANSPORTER) FAMILY G MEMBER 16"/>
    <property type="match status" value="1"/>
</dbReference>
<feature type="transmembrane region" description="Helical" evidence="9">
    <location>
        <begin position="1660"/>
        <end position="1679"/>
    </location>
</feature>
<dbReference type="InterPro" id="IPR013525">
    <property type="entry name" value="ABC2_TM"/>
</dbReference>
<feature type="transmembrane region" description="Helical" evidence="9">
    <location>
        <begin position="961"/>
        <end position="980"/>
    </location>
</feature>
<dbReference type="InterPro" id="IPR003439">
    <property type="entry name" value="ABC_transporter-like_ATP-bd"/>
</dbReference>
<feature type="transmembrane region" description="Helical" evidence="9">
    <location>
        <begin position="479"/>
        <end position="498"/>
    </location>
</feature>
<evidence type="ECO:0000256" key="2">
    <source>
        <dbReference type="ARBA" id="ARBA00005814"/>
    </source>
</evidence>
<evidence type="ECO:0000256" key="6">
    <source>
        <dbReference type="ARBA" id="ARBA00022840"/>
    </source>
</evidence>
<feature type="transmembrane region" description="Helical" evidence="9">
    <location>
        <begin position="340"/>
        <end position="358"/>
    </location>
</feature>
<dbReference type="Proteomes" id="UP000075920">
    <property type="component" value="Unassembled WGS sequence"/>
</dbReference>
<keyword evidence="12" id="KW-1185">Reference proteome</keyword>
<feature type="transmembrane region" description="Helical" evidence="9">
    <location>
        <begin position="2230"/>
        <end position="2250"/>
    </location>
</feature>
<feature type="transmembrane region" description="Helical" evidence="9">
    <location>
        <begin position="2202"/>
        <end position="2223"/>
    </location>
</feature>
<feature type="transmembrane region" description="Helical" evidence="9">
    <location>
        <begin position="2713"/>
        <end position="2732"/>
    </location>
</feature>
<accession>A0A182VUV2</accession>
<dbReference type="CDD" id="cd03213">
    <property type="entry name" value="ABCG_EPDR"/>
    <property type="match status" value="4"/>
</dbReference>
<name>A0A182VUV2_9DIPT</name>
<dbReference type="GO" id="GO:0140359">
    <property type="term" value="F:ABC-type transporter activity"/>
    <property type="evidence" value="ECO:0007669"/>
    <property type="project" value="InterPro"/>
</dbReference>
<dbReference type="EnsemblMetazoa" id="AMIN001846-RA">
    <property type="protein sequence ID" value="AMIN001846-PA"/>
    <property type="gene ID" value="AMIN001846"/>
</dbReference>
<dbReference type="Gene3D" id="3.40.50.300">
    <property type="entry name" value="P-loop containing nucleotide triphosphate hydrolases"/>
    <property type="match status" value="6"/>
</dbReference>
<feature type="domain" description="ABC transporter" evidence="10">
    <location>
        <begin position="1203"/>
        <end position="1434"/>
    </location>
</feature>
<feature type="domain" description="ABC transporter" evidence="10">
    <location>
        <begin position="599"/>
        <end position="837"/>
    </location>
</feature>
<feature type="transmembrane region" description="Helical" evidence="9">
    <location>
        <begin position="449"/>
        <end position="472"/>
    </location>
</feature>
<feature type="transmembrane region" description="Helical" evidence="9">
    <location>
        <begin position="3204"/>
        <end position="3222"/>
    </location>
</feature>
<dbReference type="FunFam" id="3.40.50.300:FF:001077">
    <property type="entry name" value="Uncharacterized protein, isoform A"/>
    <property type="match status" value="4"/>
</dbReference>
<dbReference type="InterPro" id="IPR043926">
    <property type="entry name" value="ABCG_dom"/>
</dbReference>
<keyword evidence="5" id="KW-0547">Nucleotide-binding</keyword>
<feature type="transmembrane region" description="Helical" evidence="9">
    <location>
        <begin position="3343"/>
        <end position="3362"/>
    </location>
</feature>
<evidence type="ECO:0000313" key="11">
    <source>
        <dbReference type="EnsemblMetazoa" id="AMIN001846-PA"/>
    </source>
</evidence>